<dbReference type="HOGENOM" id="CLU_549942_0_0_1"/>
<dbReference type="EMBL" id="FO082046">
    <property type="protein sequence ID" value="CCE87042.1"/>
    <property type="molecule type" value="Genomic_DNA"/>
</dbReference>
<keyword evidence="2" id="KW-1185">Reference proteome</keyword>
<dbReference type="Proteomes" id="UP000005222">
    <property type="component" value="Chromosome N"/>
</dbReference>
<proteinExistence type="predicted"/>
<dbReference type="OrthoDB" id="4076777at2759"/>
<protein>
    <submittedName>
        <fullName evidence="1">Piso0_005578 protein</fullName>
    </submittedName>
</protein>
<name>G8XZD3_PICSO</name>
<organism evidence="1 2">
    <name type="scientific">Pichia sorbitophila (strain ATCC MYA-4447 / BCRC 22081 / CBS 7064 / NBRC 10061 / NRRL Y-12695)</name>
    <name type="common">Hybrid yeast</name>
    <dbReference type="NCBI Taxonomy" id="559304"/>
    <lineage>
        <taxon>Eukaryota</taxon>
        <taxon>Fungi</taxon>
        <taxon>Dikarya</taxon>
        <taxon>Ascomycota</taxon>
        <taxon>Saccharomycotina</taxon>
        <taxon>Pichiomycetes</taxon>
        <taxon>Debaryomycetaceae</taxon>
        <taxon>Millerozyma</taxon>
    </lineage>
</organism>
<evidence type="ECO:0000313" key="2">
    <source>
        <dbReference type="Proteomes" id="UP000005222"/>
    </source>
</evidence>
<sequence>MIRASKMSRMRLARRPFSSTVRKYKKDKEVSHSNEGLQEAYESVAYMTVDDLAMQNNFDEGRQFSFPSEHYLDRKEITRKLPDEIDLMNCGSTDLDKIYDDLRKLDCDKSVQLKYFKKYLKNHDDLIVNLIQEFNGIDKKFKLLRRNEVSSLSLSPSAFYHNENLFNHTYNVVGFDKSISGLPLYSGKVKPVESCYPKEFIEDLQMFRKKIPVHKRDLNFLELEKDSVCIDPKVLSKAKSDESLGPEKLDSFMSAIYKKGVPEFTIEHKNIHDYKTLPPISTGLNEIFENEVTQLRKFLQGEIKSHSNKSGSRVLMFANQDIKSNQFKLCEISRKSSMNTASFYVVSYDMKEFNAFPNYAWVLGSRRQLKNLRNHLFKLFLINLEDQMDILIRIKYYNAKDMNSFIDHIKSIIASSIQLKLLKPIMEYTKDASPGIYCDALVYEPSKHSVFKRIYWNNYAAYNCLSPRSRKGSLPRRKPYLRISSLESYLGVRESD</sequence>
<gene>
    <name evidence="1" type="primary">Piso0_005578</name>
    <name evidence="1" type="ORF">GNLVRS01_PISO0N17987g</name>
</gene>
<dbReference type="eggNOG" id="ENOG502SNTU">
    <property type="taxonomic scope" value="Eukaryota"/>
</dbReference>
<accession>G8XZD3</accession>
<evidence type="ECO:0000313" key="1">
    <source>
        <dbReference type="EMBL" id="CCE87042.1"/>
    </source>
</evidence>
<dbReference type="AlphaFoldDB" id="G8XZD3"/>
<dbReference type="InParanoid" id="G8XZD3"/>
<reference evidence="1 2" key="1">
    <citation type="journal article" date="2012" name="G3 (Bethesda)">
        <title>Pichia sorbitophila, an interspecies yeast hybrid reveals early steps of genome resolution following polyploidization.</title>
        <authorList>
            <person name="Leh Louis V."/>
            <person name="Despons L."/>
            <person name="Friedrich A."/>
            <person name="Martin T."/>
            <person name="Durrens P."/>
            <person name="Casaregola S."/>
            <person name="Neuveglise C."/>
            <person name="Fairhead C."/>
            <person name="Marck C."/>
            <person name="Cruz J.A."/>
            <person name="Straub M.L."/>
            <person name="Kugler V."/>
            <person name="Sacerdot C."/>
            <person name="Uzunov Z."/>
            <person name="Thierry A."/>
            <person name="Weiss S."/>
            <person name="Bleykasten C."/>
            <person name="De Montigny J."/>
            <person name="Jacques N."/>
            <person name="Jung P."/>
            <person name="Lemaire M."/>
            <person name="Mallet S."/>
            <person name="Morel G."/>
            <person name="Richard G.F."/>
            <person name="Sarkar A."/>
            <person name="Savel G."/>
            <person name="Schacherer J."/>
            <person name="Seret M.L."/>
            <person name="Talla E."/>
            <person name="Samson G."/>
            <person name="Jubin C."/>
            <person name="Poulain J."/>
            <person name="Vacherie B."/>
            <person name="Barbe V."/>
            <person name="Pelletier E."/>
            <person name="Sherman D.J."/>
            <person name="Westhof E."/>
            <person name="Weissenbach J."/>
            <person name="Baret P.V."/>
            <person name="Wincker P."/>
            <person name="Gaillardin C."/>
            <person name="Dujon B."/>
            <person name="Souciet J.L."/>
        </authorList>
    </citation>
    <scope>NUCLEOTIDE SEQUENCE [LARGE SCALE GENOMIC DNA]</scope>
    <source>
        <strain evidence="2">ATCC MYA-4447 / BCRC 22081 / CBS 7064 / NBRC 10061 / NRRL Y-12695</strain>
    </source>
</reference>